<evidence type="ECO:0000256" key="11">
    <source>
        <dbReference type="RuleBase" id="RU004181"/>
    </source>
</evidence>
<dbReference type="EMBL" id="NGKC01000023">
    <property type="protein sequence ID" value="RSU09091.1"/>
    <property type="molecule type" value="Genomic_DNA"/>
</dbReference>
<dbReference type="PANTHER" id="PTHR33695">
    <property type="entry name" value="LIPOPROTEIN SIGNAL PEPTIDASE"/>
    <property type="match status" value="1"/>
</dbReference>
<evidence type="ECO:0000256" key="9">
    <source>
        <dbReference type="HAMAP-Rule" id="MF_00161"/>
    </source>
</evidence>
<protein>
    <recommendedName>
        <fullName evidence="9">Lipoprotein signal peptidase</fullName>
        <ecNumber evidence="9">3.4.23.36</ecNumber>
    </recommendedName>
    <alternativeName>
        <fullName evidence="9">Prolipoprotein signal peptidase</fullName>
    </alternativeName>
    <alternativeName>
        <fullName evidence="9">Signal peptidase II</fullName>
        <shortName evidence="9">SPase II</shortName>
    </alternativeName>
</protein>
<feature type="active site" evidence="9">
    <location>
        <position position="128"/>
    </location>
</feature>
<dbReference type="UniPathway" id="UPA00665"/>
<keyword evidence="13" id="KW-1185">Reference proteome</keyword>
<dbReference type="InterPro" id="IPR001872">
    <property type="entry name" value="Peptidase_A8"/>
</dbReference>
<evidence type="ECO:0000256" key="1">
    <source>
        <dbReference type="ARBA" id="ARBA00006139"/>
    </source>
</evidence>
<keyword evidence="3 9" id="KW-0645">Protease</keyword>
<evidence type="ECO:0000313" key="13">
    <source>
        <dbReference type="Proteomes" id="UP000286773"/>
    </source>
</evidence>
<dbReference type="Proteomes" id="UP000286773">
    <property type="component" value="Unassembled WGS sequence"/>
</dbReference>
<evidence type="ECO:0000256" key="3">
    <source>
        <dbReference type="ARBA" id="ARBA00022670"/>
    </source>
</evidence>
<dbReference type="GO" id="GO:0004190">
    <property type="term" value="F:aspartic-type endopeptidase activity"/>
    <property type="evidence" value="ECO:0007669"/>
    <property type="project" value="UniProtKB-UniRule"/>
</dbReference>
<feature type="transmembrane region" description="Helical" evidence="9">
    <location>
        <begin position="59"/>
        <end position="77"/>
    </location>
</feature>
<evidence type="ECO:0000256" key="2">
    <source>
        <dbReference type="ARBA" id="ARBA00022475"/>
    </source>
</evidence>
<comment type="caution">
    <text evidence="12">The sequence shown here is derived from an EMBL/GenBank/DDBJ whole genome shotgun (WGS) entry which is preliminary data.</text>
</comment>
<keyword evidence="5 9" id="KW-0064">Aspartyl protease</keyword>
<evidence type="ECO:0000256" key="6">
    <source>
        <dbReference type="ARBA" id="ARBA00022801"/>
    </source>
</evidence>
<dbReference type="NCBIfam" id="TIGR00077">
    <property type="entry name" value="lspA"/>
    <property type="match status" value="1"/>
</dbReference>
<comment type="pathway">
    <text evidence="9">Protein modification; lipoprotein biosynthesis (signal peptide cleavage).</text>
</comment>
<evidence type="ECO:0000256" key="5">
    <source>
        <dbReference type="ARBA" id="ARBA00022750"/>
    </source>
</evidence>
<comment type="caution">
    <text evidence="9">Lacks conserved residue(s) required for the propagation of feature annotation.</text>
</comment>
<keyword evidence="2 9" id="KW-1003">Cell membrane</keyword>
<dbReference type="GO" id="GO:0006508">
    <property type="term" value="P:proteolysis"/>
    <property type="evidence" value="ECO:0007669"/>
    <property type="project" value="UniProtKB-KW"/>
</dbReference>
<evidence type="ECO:0000256" key="7">
    <source>
        <dbReference type="ARBA" id="ARBA00022989"/>
    </source>
</evidence>
<keyword evidence="7 9" id="KW-1133">Transmembrane helix</keyword>
<comment type="subcellular location">
    <subcellularLocation>
        <location evidence="9">Cell membrane</location>
        <topology evidence="9">Multi-pass membrane protein</topology>
    </subcellularLocation>
</comment>
<comment type="catalytic activity">
    <reaction evidence="9 10">
        <text>Release of signal peptides from bacterial membrane prolipoproteins. Hydrolyzes -Xaa-Yaa-Zaa-|-(S,diacylglyceryl)Cys-, in which Xaa is hydrophobic (preferably Leu), and Yaa (Ala or Ser) and Zaa (Gly or Ala) have small, neutral side chains.</text>
        <dbReference type="EC" id="3.4.23.36"/>
    </reaction>
</comment>
<dbReference type="Pfam" id="PF01252">
    <property type="entry name" value="Peptidase_A8"/>
    <property type="match status" value="1"/>
</dbReference>
<keyword evidence="8 9" id="KW-0472">Membrane</keyword>
<comment type="function">
    <text evidence="9 10">This protein specifically catalyzes the removal of signal peptides from prolipoproteins.</text>
</comment>
<dbReference type="HAMAP" id="MF_00161">
    <property type="entry name" value="LspA"/>
    <property type="match status" value="1"/>
</dbReference>
<feature type="transmembrane region" description="Helical" evidence="9">
    <location>
        <begin position="122"/>
        <end position="145"/>
    </location>
</feature>
<keyword evidence="4 9" id="KW-0812">Transmembrane</keyword>
<keyword evidence="6 9" id="KW-0378">Hydrolase</keyword>
<name>A0A430ALU2_9ENTE</name>
<gene>
    <name evidence="9" type="primary">lspA</name>
    <name evidence="12" type="ORF">CBF27_13375</name>
</gene>
<evidence type="ECO:0000313" key="12">
    <source>
        <dbReference type="EMBL" id="RSU09091.1"/>
    </source>
</evidence>
<proteinExistence type="inferred from homology"/>
<sequence length="151" mass="17347">MMLYTIIVIITVALDQLLKFWVVRHIPLNETVFRNNPIISLTHIQNDGAAWGMLSGKMWFFYIITLVVIVVLPVMIVKNLNESKWMTVGLSLILGGAIGNFIDRIRLNYVVDMFQFEFFQFPIFNLADAFLTTGVACVFIYLLFFEGKTVN</sequence>
<evidence type="ECO:0000256" key="8">
    <source>
        <dbReference type="ARBA" id="ARBA00023136"/>
    </source>
</evidence>
<reference evidence="12 13" key="1">
    <citation type="submission" date="2017-05" db="EMBL/GenBank/DDBJ databases">
        <title>Vagococcus spp. assemblies.</title>
        <authorList>
            <person name="Gulvik C.A."/>
        </authorList>
    </citation>
    <scope>NUCLEOTIDE SEQUENCE [LARGE SCALE GENOMIC DNA]</scope>
    <source>
        <strain evidence="12 13">LMG 24798</strain>
    </source>
</reference>
<feature type="active site" evidence="9">
    <location>
        <position position="112"/>
    </location>
</feature>
<evidence type="ECO:0000256" key="4">
    <source>
        <dbReference type="ARBA" id="ARBA00022692"/>
    </source>
</evidence>
<accession>A0A430ALU2</accession>
<organism evidence="12 13">
    <name type="scientific">Vagococcus acidifermentans</name>
    <dbReference type="NCBI Taxonomy" id="564710"/>
    <lineage>
        <taxon>Bacteria</taxon>
        <taxon>Bacillati</taxon>
        <taxon>Bacillota</taxon>
        <taxon>Bacilli</taxon>
        <taxon>Lactobacillales</taxon>
        <taxon>Enterococcaceae</taxon>
        <taxon>Vagococcus</taxon>
    </lineage>
</organism>
<dbReference type="EC" id="3.4.23.36" evidence="9"/>
<dbReference type="PRINTS" id="PR00781">
    <property type="entry name" value="LIPOSIGPTASE"/>
</dbReference>
<dbReference type="OrthoDB" id="9810259at2"/>
<comment type="similarity">
    <text evidence="1 9 11">Belongs to the peptidase A8 family.</text>
</comment>
<evidence type="ECO:0000256" key="10">
    <source>
        <dbReference type="RuleBase" id="RU000594"/>
    </source>
</evidence>
<feature type="transmembrane region" description="Helical" evidence="9">
    <location>
        <begin position="84"/>
        <end position="102"/>
    </location>
</feature>
<dbReference type="GO" id="GO:0005886">
    <property type="term" value="C:plasma membrane"/>
    <property type="evidence" value="ECO:0007669"/>
    <property type="project" value="UniProtKB-SubCell"/>
</dbReference>
<dbReference type="AlphaFoldDB" id="A0A430ALU2"/>
<dbReference type="PANTHER" id="PTHR33695:SF1">
    <property type="entry name" value="LIPOPROTEIN SIGNAL PEPTIDASE"/>
    <property type="match status" value="1"/>
</dbReference>
<dbReference type="PROSITE" id="PS00855">
    <property type="entry name" value="SPASE_II"/>
    <property type="match status" value="1"/>
</dbReference>
<dbReference type="RefSeq" id="WP_126815150.1">
    <property type="nucleotide sequence ID" value="NZ_NGKC01000023.1"/>
</dbReference>